<dbReference type="EC" id="3.4.21.-" evidence="9"/>
<evidence type="ECO:0000256" key="3">
    <source>
        <dbReference type="ARBA" id="ARBA00022670"/>
    </source>
</evidence>
<dbReference type="GO" id="GO:0006465">
    <property type="term" value="P:signal peptide processing"/>
    <property type="evidence" value="ECO:0007669"/>
    <property type="project" value="InterPro"/>
</dbReference>
<gene>
    <name evidence="9" type="primary">sppA_3</name>
    <name evidence="9" type="ORF">KS4_23000</name>
</gene>
<evidence type="ECO:0000256" key="7">
    <source>
        <dbReference type="PIRSR" id="PIRSR001217-1"/>
    </source>
</evidence>
<dbReference type="InterPro" id="IPR002142">
    <property type="entry name" value="Peptidase_S49"/>
</dbReference>
<dbReference type="PANTHER" id="PTHR33209:SF1">
    <property type="entry name" value="PEPTIDASE S49 DOMAIN-CONTAINING PROTEIN"/>
    <property type="match status" value="1"/>
</dbReference>
<organism evidence="9 10">
    <name type="scientific">Poriferisphaera corsica</name>
    <dbReference type="NCBI Taxonomy" id="2528020"/>
    <lineage>
        <taxon>Bacteria</taxon>
        <taxon>Pseudomonadati</taxon>
        <taxon>Planctomycetota</taxon>
        <taxon>Phycisphaerae</taxon>
        <taxon>Phycisphaerales</taxon>
        <taxon>Phycisphaeraceae</taxon>
        <taxon>Poriferisphaera</taxon>
    </lineage>
</organism>
<accession>A0A517YVH2</accession>
<dbReference type="InterPro" id="IPR004635">
    <property type="entry name" value="Pept_S49_SppA"/>
</dbReference>
<dbReference type="KEGG" id="pcor:KS4_23000"/>
<dbReference type="InterPro" id="IPR004634">
    <property type="entry name" value="Pept_S49_pIV"/>
</dbReference>
<dbReference type="RefSeq" id="WP_145077916.1">
    <property type="nucleotide sequence ID" value="NZ_CP036425.1"/>
</dbReference>
<evidence type="ECO:0000256" key="6">
    <source>
        <dbReference type="ARBA" id="ARBA00023136"/>
    </source>
</evidence>
<keyword evidence="4 9" id="KW-0378">Hydrolase</keyword>
<dbReference type="SUPFAM" id="SSF52096">
    <property type="entry name" value="ClpP/crotonase"/>
    <property type="match status" value="2"/>
</dbReference>
<dbReference type="Gene3D" id="3.90.226.10">
    <property type="entry name" value="2-enoyl-CoA Hydratase, Chain A, domain 1"/>
    <property type="match status" value="2"/>
</dbReference>
<dbReference type="Pfam" id="PF01343">
    <property type="entry name" value="Peptidase_S49"/>
    <property type="match status" value="2"/>
</dbReference>
<name>A0A517YVH2_9BACT</name>
<dbReference type="InterPro" id="IPR047272">
    <property type="entry name" value="S49_SppA_C"/>
</dbReference>
<evidence type="ECO:0000313" key="9">
    <source>
        <dbReference type="EMBL" id="QDU34235.1"/>
    </source>
</evidence>
<evidence type="ECO:0000259" key="8">
    <source>
        <dbReference type="Pfam" id="PF01343"/>
    </source>
</evidence>
<dbReference type="NCBIfam" id="TIGR00706">
    <property type="entry name" value="SppA_dom"/>
    <property type="match status" value="1"/>
</dbReference>
<dbReference type="GO" id="GO:0008236">
    <property type="term" value="F:serine-type peptidase activity"/>
    <property type="evidence" value="ECO:0007669"/>
    <property type="project" value="UniProtKB-KW"/>
</dbReference>
<evidence type="ECO:0000313" key="10">
    <source>
        <dbReference type="Proteomes" id="UP000317369"/>
    </source>
</evidence>
<feature type="domain" description="Peptidase S49" evidence="8">
    <location>
        <begin position="126"/>
        <end position="266"/>
    </location>
</feature>
<feature type="domain" description="Peptidase S49" evidence="8">
    <location>
        <begin position="392"/>
        <end position="535"/>
    </location>
</feature>
<dbReference type="InterPro" id="IPR029045">
    <property type="entry name" value="ClpP/crotonase-like_dom_sf"/>
</dbReference>
<dbReference type="GO" id="GO:0016020">
    <property type="term" value="C:membrane"/>
    <property type="evidence" value="ECO:0007669"/>
    <property type="project" value="UniProtKB-SubCell"/>
</dbReference>
<dbReference type="Gene3D" id="6.20.330.10">
    <property type="match status" value="1"/>
</dbReference>
<feature type="active site" description="Nucleophile" evidence="7">
    <location>
        <position position="407"/>
    </location>
</feature>
<keyword evidence="6" id="KW-0472">Membrane</keyword>
<dbReference type="Proteomes" id="UP000317369">
    <property type="component" value="Chromosome"/>
</dbReference>
<comment type="subcellular location">
    <subcellularLocation>
        <location evidence="1">Membrane</location>
    </subcellularLocation>
</comment>
<dbReference type="CDD" id="cd07023">
    <property type="entry name" value="S49_Sppa_N_C"/>
    <property type="match status" value="1"/>
</dbReference>
<dbReference type="EMBL" id="CP036425">
    <property type="protein sequence ID" value="QDU34235.1"/>
    <property type="molecule type" value="Genomic_DNA"/>
</dbReference>
<keyword evidence="10" id="KW-1185">Reference proteome</keyword>
<evidence type="ECO:0000256" key="2">
    <source>
        <dbReference type="ARBA" id="ARBA00008683"/>
    </source>
</evidence>
<comment type="similarity">
    <text evidence="2">Belongs to the peptidase S49 family.</text>
</comment>
<sequence length="621" mass="67458">MSDLLNPLNCKGYPVIRYRWLRVLIVVVMALQGVVVYAQDSDEEVVPEDQEVLVGWLELTGGLREGTSPFAWVSEDEMGPSLEGVVGQLRTVRDDERYLGLILFMNDASLSLAQVQTLSKEVKAVREAGKKVLAFGETYSTKDYVLASSADLVLLQHKGAIELSGVSVEEMYLAGLLEKIGAKAELLQIGQYKGANEALTRRKPSEAWNKNIEGLLDDLHSQIVNAVMENREMAAEQVDELFGRTWAMTDEELVEAGLVDHLVRRDLISVTEIEFGDGFQWDKQMGMAYEGGGFGAGGNPMAMFQLLFKQRAPAVTRETVAVVHCSGPIYGGESSRGDGMFSDDQIGSKTVTKLLARLKGDENVKGVVLRIDSPGGSALASEVMWQSIRELGEKKPVYVSVGGMAASGGYYMACAGDEVFVSPSSVVGSIGVVSGKIILGGLYEKIGVEVTSRSRGKYGDLFSSTKPFSTEQRELMLKSMQNIYDQFKDRVKRGRGSRLMDLEAVDEGMLFTGQQAVELGMADQVGDLKNSIDALVGELALEEGAFDVKHFPEPVSLPEFLNGVMGVSAKRVDVSGTLIGESVKRVLGEQAWVSVSRVLDGMLLLKDEPVLTILPVGIVVK</sequence>
<proteinExistence type="inferred from homology"/>
<protein>
    <submittedName>
        <fullName evidence="9">Protease 4</fullName>
        <ecNumber evidence="9">3.4.21.-</ecNumber>
    </submittedName>
</protein>
<dbReference type="AlphaFoldDB" id="A0A517YVH2"/>
<evidence type="ECO:0000256" key="5">
    <source>
        <dbReference type="ARBA" id="ARBA00022825"/>
    </source>
</evidence>
<dbReference type="PIRSF" id="PIRSF001217">
    <property type="entry name" value="Protease_4_SppA"/>
    <property type="match status" value="1"/>
</dbReference>
<evidence type="ECO:0000256" key="4">
    <source>
        <dbReference type="ARBA" id="ARBA00022801"/>
    </source>
</evidence>
<evidence type="ECO:0000256" key="1">
    <source>
        <dbReference type="ARBA" id="ARBA00004370"/>
    </source>
</evidence>
<keyword evidence="3 9" id="KW-0645">Protease</keyword>
<reference evidence="9 10" key="1">
    <citation type="submission" date="2019-02" db="EMBL/GenBank/DDBJ databases">
        <title>Deep-cultivation of Planctomycetes and their phenomic and genomic characterization uncovers novel biology.</title>
        <authorList>
            <person name="Wiegand S."/>
            <person name="Jogler M."/>
            <person name="Boedeker C."/>
            <person name="Pinto D."/>
            <person name="Vollmers J."/>
            <person name="Rivas-Marin E."/>
            <person name="Kohn T."/>
            <person name="Peeters S.H."/>
            <person name="Heuer A."/>
            <person name="Rast P."/>
            <person name="Oberbeckmann S."/>
            <person name="Bunk B."/>
            <person name="Jeske O."/>
            <person name="Meyerdierks A."/>
            <person name="Storesund J.E."/>
            <person name="Kallscheuer N."/>
            <person name="Luecker S."/>
            <person name="Lage O.M."/>
            <person name="Pohl T."/>
            <person name="Merkel B.J."/>
            <person name="Hornburger P."/>
            <person name="Mueller R.-W."/>
            <person name="Bruemmer F."/>
            <person name="Labrenz M."/>
            <person name="Spormann A.M."/>
            <person name="Op den Camp H."/>
            <person name="Overmann J."/>
            <person name="Amann R."/>
            <person name="Jetten M.S.M."/>
            <person name="Mascher T."/>
            <person name="Medema M.H."/>
            <person name="Devos D.P."/>
            <person name="Kaster A.-K."/>
            <person name="Ovreas L."/>
            <person name="Rohde M."/>
            <person name="Galperin M.Y."/>
            <person name="Jogler C."/>
        </authorList>
    </citation>
    <scope>NUCLEOTIDE SEQUENCE [LARGE SCALE GENOMIC DNA]</scope>
    <source>
        <strain evidence="9 10">KS4</strain>
    </source>
</reference>
<dbReference type="CDD" id="cd07018">
    <property type="entry name" value="S49_SppA_67K_type"/>
    <property type="match status" value="1"/>
</dbReference>
<dbReference type="PANTHER" id="PTHR33209">
    <property type="entry name" value="PROTEASE 4"/>
    <property type="match status" value="1"/>
</dbReference>
<dbReference type="InterPro" id="IPR047217">
    <property type="entry name" value="S49_SppA_67K_type_N"/>
</dbReference>
<dbReference type="OrthoDB" id="9764363at2"/>
<keyword evidence="5" id="KW-0720">Serine protease</keyword>
<feature type="active site" description="Proton donor/acceptor" evidence="7">
    <location>
        <position position="193"/>
    </location>
</feature>